<keyword evidence="1" id="KW-0472">Membrane</keyword>
<dbReference type="Proteomes" id="UP000276133">
    <property type="component" value="Unassembled WGS sequence"/>
</dbReference>
<evidence type="ECO:0000313" key="2">
    <source>
        <dbReference type="EMBL" id="RMZ98968.1"/>
    </source>
</evidence>
<sequence>MFVSDYEIGSRKDLTVNYNVVLFHQLSGKERQNNFYFGILTKIFAGCNPLNLVFSNSNKHNKYHLFLPLIQHKTGIIAVFVFKIILQNDTFYKSTNFSTKFQLQKTIYFKIN</sequence>
<reference evidence="2 3" key="1">
    <citation type="journal article" date="2018" name="Sci. Rep.">
        <title>Genomic signatures of local adaptation to the degree of environmental predictability in rotifers.</title>
        <authorList>
            <person name="Franch-Gras L."/>
            <person name="Hahn C."/>
            <person name="Garcia-Roger E.M."/>
            <person name="Carmona M.J."/>
            <person name="Serra M."/>
            <person name="Gomez A."/>
        </authorList>
    </citation>
    <scope>NUCLEOTIDE SEQUENCE [LARGE SCALE GENOMIC DNA]</scope>
    <source>
        <strain evidence="2">HYR1</strain>
    </source>
</reference>
<dbReference type="AlphaFoldDB" id="A0A3M7PIZ2"/>
<keyword evidence="3" id="KW-1185">Reference proteome</keyword>
<protein>
    <submittedName>
        <fullName evidence="2">Uncharacterized protein</fullName>
    </submittedName>
</protein>
<keyword evidence="1" id="KW-1133">Transmembrane helix</keyword>
<accession>A0A3M7PIZ2</accession>
<name>A0A3M7PIZ2_BRAPC</name>
<feature type="transmembrane region" description="Helical" evidence="1">
    <location>
        <begin position="66"/>
        <end position="86"/>
    </location>
</feature>
<evidence type="ECO:0000256" key="1">
    <source>
        <dbReference type="SAM" id="Phobius"/>
    </source>
</evidence>
<feature type="transmembrane region" description="Helical" evidence="1">
    <location>
        <begin position="35"/>
        <end position="54"/>
    </location>
</feature>
<evidence type="ECO:0000313" key="3">
    <source>
        <dbReference type="Proteomes" id="UP000276133"/>
    </source>
</evidence>
<keyword evidence="1" id="KW-0812">Transmembrane</keyword>
<proteinExistence type="predicted"/>
<dbReference type="EMBL" id="REGN01010475">
    <property type="protein sequence ID" value="RMZ98968.1"/>
    <property type="molecule type" value="Genomic_DNA"/>
</dbReference>
<gene>
    <name evidence="2" type="ORF">BpHYR1_037959</name>
</gene>
<organism evidence="2 3">
    <name type="scientific">Brachionus plicatilis</name>
    <name type="common">Marine rotifer</name>
    <name type="synonym">Brachionus muelleri</name>
    <dbReference type="NCBI Taxonomy" id="10195"/>
    <lineage>
        <taxon>Eukaryota</taxon>
        <taxon>Metazoa</taxon>
        <taxon>Spiralia</taxon>
        <taxon>Gnathifera</taxon>
        <taxon>Rotifera</taxon>
        <taxon>Eurotatoria</taxon>
        <taxon>Monogononta</taxon>
        <taxon>Pseudotrocha</taxon>
        <taxon>Ploima</taxon>
        <taxon>Brachionidae</taxon>
        <taxon>Brachionus</taxon>
    </lineage>
</organism>
<comment type="caution">
    <text evidence="2">The sequence shown here is derived from an EMBL/GenBank/DDBJ whole genome shotgun (WGS) entry which is preliminary data.</text>
</comment>